<evidence type="ECO:0000313" key="3">
    <source>
        <dbReference type="Proteomes" id="UP000838412"/>
    </source>
</evidence>
<dbReference type="AlphaFoldDB" id="A0A8J9YXF7"/>
<evidence type="ECO:0000256" key="1">
    <source>
        <dbReference type="SAM" id="MobiDB-lite"/>
    </source>
</evidence>
<feature type="region of interest" description="Disordered" evidence="1">
    <location>
        <begin position="1"/>
        <end position="29"/>
    </location>
</feature>
<evidence type="ECO:0000313" key="2">
    <source>
        <dbReference type="EMBL" id="CAH1243432.1"/>
    </source>
</evidence>
<gene>
    <name evidence="2" type="primary">Hypp7093</name>
    <name evidence="2" type="ORF">BLAG_LOCUS6410</name>
</gene>
<dbReference type="Proteomes" id="UP000838412">
    <property type="component" value="Chromosome 13"/>
</dbReference>
<organism evidence="2 3">
    <name type="scientific">Branchiostoma lanceolatum</name>
    <name type="common">Common lancelet</name>
    <name type="synonym">Amphioxus lanceolatum</name>
    <dbReference type="NCBI Taxonomy" id="7740"/>
    <lineage>
        <taxon>Eukaryota</taxon>
        <taxon>Metazoa</taxon>
        <taxon>Chordata</taxon>
        <taxon>Cephalochordata</taxon>
        <taxon>Leptocardii</taxon>
        <taxon>Amphioxiformes</taxon>
        <taxon>Branchiostomatidae</taxon>
        <taxon>Branchiostoma</taxon>
    </lineage>
</organism>
<proteinExistence type="predicted"/>
<accession>A0A8J9YXF7</accession>
<feature type="compositionally biased region" description="Basic and acidic residues" evidence="1">
    <location>
        <begin position="13"/>
        <end position="25"/>
    </location>
</feature>
<sequence>MRVSLPDTGSHLYGERDGGGGRNVREPAGLGMEGVTDTDSLRLDAPHLHTPSFIPVNSTHPGRASPRWLPPAQTDAIPPLKPPPVPAPARHLCARNHREMGGPWPGHSLLCVGERCSNGNALLDCLLPSRSWQARRNVAAVLTT</sequence>
<keyword evidence="3" id="KW-1185">Reference proteome</keyword>
<name>A0A8J9YXF7_BRALA</name>
<dbReference type="EMBL" id="OV696698">
    <property type="protein sequence ID" value="CAH1243432.1"/>
    <property type="molecule type" value="Genomic_DNA"/>
</dbReference>
<reference evidence="2" key="1">
    <citation type="submission" date="2022-01" db="EMBL/GenBank/DDBJ databases">
        <authorList>
            <person name="Braso-Vives M."/>
        </authorList>
    </citation>
    <scope>NUCLEOTIDE SEQUENCE</scope>
</reference>
<feature type="region of interest" description="Disordered" evidence="1">
    <location>
        <begin position="51"/>
        <end position="83"/>
    </location>
</feature>
<protein>
    <submittedName>
        <fullName evidence="2">Hypp7093 protein</fullName>
    </submittedName>
</protein>